<dbReference type="InterPro" id="IPR051602">
    <property type="entry name" value="ACC_Biotin_Carboxylase"/>
</dbReference>
<dbReference type="NCBIfam" id="NF006367">
    <property type="entry name" value="PRK08591.1"/>
    <property type="match status" value="1"/>
</dbReference>
<dbReference type="InterPro" id="IPR011054">
    <property type="entry name" value="Rudment_hybrid_motif"/>
</dbReference>
<comment type="caution">
    <text evidence="11">The sequence shown here is derived from an EMBL/GenBank/DDBJ whole genome shotgun (WGS) entry which is preliminary data.</text>
</comment>
<dbReference type="PROSITE" id="PS50975">
    <property type="entry name" value="ATP_GRASP"/>
    <property type="match status" value="1"/>
</dbReference>
<evidence type="ECO:0000313" key="11">
    <source>
        <dbReference type="EMBL" id="RZO25608.1"/>
    </source>
</evidence>
<comment type="function">
    <text evidence="1">This protein is a component of the acetyl coenzyme A carboxylase complex; first, biotin carboxylase catalyzes the carboxylation of the carrier protein and then the transcarboxylase transfers the carboxyl group to form malonyl-CoA.</text>
</comment>
<evidence type="ECO:0000313" key="12">
    <source>
        <dbReference type="Proteomes" id="UP000315825"/>
    </source>
</evidence>
<dbReference type="PANTHER" id="PTHR48095:SF2">
    <property type="entry name" value="BIOTIN CARBOXYLASE, CHLOROPLASTIC"/>
    <property type="match status" value="1"/>
</dbReference>
<gene>
    <name evidence="11" type="ORF">EVA92_04885</name>
</gene>
<keyword evidence="6" id="KW-0092">Biotin</keyword>
<dbReference type="Proteomes" id="UP000315825">
    <property type="component" value="Unassembled WGS sequence"/>
</dbReference>
<dbReference type="GO" id="GO:0004075">
    <property type="term" value="F:biotin carboxylase activity"/>
    <property type="evidence" value="ECO:0007669"/>
    <property type="project" value="UniProtKB-EC"/>
</dbReference>
<dbReference type="Gene3D" id="3.30.470.20">
    <property type="entry name" value="ATP-grasp fold, B domain"/>
    <property type="match status" value="1"/>
</dbReference>
<dbReference type="SMART" id="SM00878">
    <property type="entry name" value="Biotin_carb_C"/>
    <property type="match status" value="1"/>
</dbReference>
<dbReference type="PANTHER" id="PTHR48095">
    <property type="entry name" value="PYRUVATE CARBOXYLASE SUBUNIT A"/>
    <property type="match status" value="1"/>
</dbReference>
<evidence type="ECO:0000256" key="4">
    <source>
        <dbReference type="ARBA" id="ARBA00022741"/>
    </source>
</evidence>
<dbReference type="EMBL" id="SHBE01000014">
    <property type="protein sequence ID" value="RZO25608.1"/>
    <property type="molecule type" value="Genomic_DNA"/>
</dbReference>
<dbReference type="InterPro" id="IPR005481">
    <property type="entry name" value="BC-like_N"/>
</dbReference>
<dbReference type="FunFam" id="3.30.1490.20:FF:000003">
    <property type="entry name" value="acetyl-CoA carboxylase isoform X1"/>
    <property type="match status" value="1"/>
</dbReference>
<dbReference type="Pfam" id="PF02785">
    <property type="entry name" value="Biotin_carb_C"/>
    <property type="match status" value="1"/>
</dbReference>
<dbReference type="SUPFAM" id="SSF51246">
    <property type="entry name" value="Rudiment single hybrid motif"/>
    <property type="match status" value="1"/>
</dbReference>
<evidence type="ECO:0000256" key="8">
    <source>
        <dbReference type="PROSITE-ProRule" id="PRU00409"/>
    </source>
</evidence>
<dbReference type="Pfam" id="PF00289">
    <property type="entry name" value="Biotin_carb_N"/>
    <property type="match status" value="1"/>
</dbReference>
<keyword evidence="4 8" id="KW-0547">Nucleotide-binding</keyword>
<organism evidence="11 12">
    <name type="scientific">SAR86 cluster bacterium</name>
    <dbReference type="NCBI Taxonomy" id="2030880"/>
    <lineage>
        <taxon>Bacteria</taxon>
        <taxon>Pseudomonadati</taxon>
        <taxon>Pseudomonadota</taxon>
        <taxon>Gammaproteobacteria</taxon>
        <taxon>SAR86 cluster</taxon>
    </lineage>
</organism>
<dbReference type="InterPro" id="IPR011761">
    <property type="entry name" value="ATP-grasp"/>
</dbReference>
<reference evidence="11 12" key="1">
    <citation type="submission" date="2019-02" db="EMBL/GenBank/DDBJ databases">
        <title>Prokaryotic population dynamics and viral predation in marine succession experiment using metagenomics: the confinement effect.</title>
        <authorList>
            <person name="Haro-Moreno J.M."/>
            <person name="Rodriguez-Valera F."/>
            <person name="Lopez-Perez M."/>
        </authorList>
    </citation>
    <scope>NUCLEOTIDE SEQUENCE [LARGE SCALE GENOMIC DNA]</scope>
    <source>
        <strain evidence="11">MED-G159</strain>
    </source>
</reference>
<evidence type="ECO:0000256" key="2">
    <source>
        <dbReference type="ARBA" id="ARBA00013263"/>
    </source>
</evidence>
<dbReference type="InterPro" id="IPR013815">
    <property type="entry name" value="ATP_grasp_subdomain_1"/>
</dbReference>
<dbReference type="Gene3D" id="3.40.50.20">
    <property type="match status" value="1"/>
</dbReference>
<dbReference type="InterPro" id="IPR005482">
    <property type="entry name" value="Biotin_COase_C"/>
</dbReference>
<comment type="catalytic activity">
    <reaction evidence="7">
        <text>N(6)-biotinyl-L-lysyl-[protein] + hydrogencarbonate + ATP = N(6)-carboxybiotinyl-L-lysyl-[protein] + ADP + phosphate + H(+)</text>
        <dbReference type="Rhea" id="RHEA:13501"/>
        <dbReference type="Rhea" id="RHEA-COMP:10505"/>
        <dbReference type="Rhea" id="RHEA-COMP:10506"/>
        <dbReference type="ChEBI" id="CHEBI:15378"/>
        <dbReference type="ChEBI" id="CHEBI:17544"/>
        <dbReference type="ChEBI" id="CHEBI:30616"/>
        <dbReference type="ChEBI" id="CHEBI:43474"/>
        <dbReference type="ChEBI" id="CHEBI:83144"/>
        <dbReference type="ChEBI" id="CHEBI:83145"/>
        <dbReference type="ChEBI" id="CHEBI:456216"/>
        <dbReference type="EC" id="6.3.4.14"/>
    </reaction>
</comment>
<keyword evidence="5 8" id="KW-0067">ATP-binding</keyword>
<dbReference type="Gene3D" id="3.30.1490.20">
    <property type="entry name" value="ATP-grasp fold, A domain"/>
    <property type="match status" value="1"/>
</dbReference>
<protein>
    <recommendedName>
        <fullName evidence="2">biotin carboxylase</fullName>
        <ecNumber evidence="2">6.3.4.14</ecNumber>
    </recommendedName>
</protein>
<dbReference type="InterPro" id="IPR016185">
    <property type="entry name" value="PreATP-grasp_dom_sf"/>
</dbReference>
<dbReference type="Pfam" id="PF02786">
    <property type="entry name" value="CPSase_L_D2"/>
    <property type="match status" value="1"/>
</dbReference>
<dbReference type="AlphaFoldDB" id="A0A520MWK4"/>
<dbReference type="PROSITE" id="PS00867">
    <property type="entry name" value="CPSASE_2"/>
    <property type="match status" value="1"/>
</dbReference>
<name>A0A520MWK4_9GAMM</name>
<evidence type="ECO:0000259" key="9">
    <source>
        <dbReference type="PROSITE" id="PS50975"/>
    </source>
</evidence>
<dbReference type="InterPro" id="IPR005479">
    <property type="entry name" value="CPAse_ATP-bd"/>
</dbReference>
<feature type="domain" description="ATP-grasp" evidence="9">
    <location>
        <begin position="122"/>
        <end position="318"/>
    </location>
</feature>
<accession>A0A520MWK4</accession>
<evidence type="ECO:0000256" key="6">
    <source>
        <dbReference type="ARBA" id="ARBA00023267"/>
    </source>
</evidence>
<dbReference type="GO" id="GO:0046872">
    <property type="term" value="F:metal ion binding"/>
    <property type="evidence" value="ECO:0007669"/>
    <property type="project" value="InterPro"/>
</dbReference>
<evidence type="ECO:0000256" key="3">
    <source>
        <dbReference type="ARBA" id="ARBA00022598"/>
    </source>
</evidence>
<keyword evidence="3" id="KW-0436">Ligase</keyword>
<evidence type="ECO:0000256" key="5">
    <source>
        <dbReference type="ARBA" id="ARBA00022840"/>
    </source>
</evidence>
<dbReference type="EC" id="6.3.4.14" evidence="2"/>
<dbReference type="SUPFAM" id="SSF56059">
    <property type="entry name" value="Glutathione synthetase ATP-binding domain-like"/>
    <property type="match status" value="1"/>
</dbReference>
<dbReference type="SUPFAM" id="SSF52440">
    <property type="entry name" value="PreATP-grasp domain"/>
    <property type="match status" value="1"/>
</dbReference>
<dbReference type="PROSITE" id="PS50979">
    <property type="entry name" value="BC"/>
    <property type="match status" value="1"/>
</dbReference>
<evidence type="ECO:0000259" key="10">
    <source>
        <dbReference type="PROSITE" id="PS50979"/>
    </source>
</evidence>
<evidence type="ECO:0000256" key="1">
    <source>
        <dbReference type="ARBA" id="ARBA00003761"/>
    </source>
</evidence>
<feature type="domain" description="Biotin carboxylation" evidence="10">
    <location>
        <begin position="3"/>
        <end position="446"/>
    </location>
</feature>
<proteinExistence type="predicted"/>
<evidence type="ECO:0000256" key="7">
    <source>
        <dbReference type="ARBA" id="ARBA00048600"/>
    </source>
</evidence>
<dbReference type="InterPro" id="IPR011764">
    <property type="entry name" value="Biotin_carboxylation_dom"/>
</dbReference>
<sequence length="450" mass="50755">MNKRKKILIANRGVIAIRALRAAKELGYEVASVYSTADRNLKHLKLSDEAICIGPPDSRESYLNEAAIISAAELANVDGIYPGYGFLAENAEFAEKCKNSGFKFIGPSHEIISLMGDKIRAKDLMRQLGVPVVPGYEGPVDSKQQIENEVTKIGLPVIIKAAAGGGGRGMRIVKEISQLWGAIQDAKSEANVAFGNDLVFIEKYLERPRHVEIQVFGDGRGKVVHLFSRDCSLQRKYQKIIEEAPAANIPLEKLEEIHRISVQACQELKYEGAGTLEFLYENDEFFFIEMNTRIQVEHTVTEMITGIDIVQAQLELAMNNVFSLDQEKIKINGHAMQCRINAEDPNTFVPSPGKIMQIHRPGGYHVRFESQIYSGYDVPAYYDSLIAEIIVKDSNRDRVLNKMRMALNETVIEGIQTNIELHQKIMSNQEFKEYKHYIKFLEDKMVENNE</sequence>
<dbReference type="GO" id="GO:0005524">
    <property type="term" value="F:ATP binding"/>
    <property type="evidence" value="ECO:0007669"/>
    <property type="project" value="UniProtKB-UniRule"/>
</dbReference>